<dbReference type="KEGG" id="sgm:GCM10017557_30510"/>
<keyword evidence="2" id="KW-1185">Reference proteome</keyword>
<organism evidence="1 2">
    <name type="scientific">Streptomyces aurantiacus</name>
    <dbReference type="NCBI Taxonomy" id="47760"/>
    <lineage>
        <taxon>Bacteria</taxon>
        <taxon>Bacillati</taxon>
        <taxon>Actinomycetota</taxon>
        <taxon>Actinomycetes</taxon>
        <taxon>Kitasatosporales</taxon>
        <taxon>Streptomycetaceae</taxon>
        <taxon>Streptomyces</taxon>
        <taxon>Streptomyces aurantiacus group</taxon>
    </lineage>
</organism>
<gene>
    <name evidence="1" type="ORF">GCM10017557_30510</name>
</gene>
<evidence type="ECO:0000313" key="2">
    <source>
        <dbReference type="Proteomes" id="UP000516444"/>
    </source>
</evidence>
<dbReference type="Proteomes" id="UP000516444">
    <property type="component" value="Chromosome"/>
</dbReference>
<evidence type="ECO:0000313" key="1">
    <source>
        <dbReference type="EMBL" id="BCL28192.1"/>
    </source>
</evidence>
<dbReference type="OrthoDB" id="4141509at2"/>
<dbReference type="AlphaFoldDB" id="A0A7G1NZS6"/>
<sequence>MKVTLQFHGGRQEIYQMALEWARDSGMLLVEERFFPIYQVQLVGEVREEGGKTRCSDGIDRISLNPSSVDLSATSSLDYVKRNPDSLFINLGEQSDAILRESVLAAMTDEVALVKVWKRLWERARKSMCKGAWVENTMSGARSRVASHYYTADAKRLAEAGVVPIGGTDWIRYQFD</sequence>
<reference evidence="1 2" key="1">
    <citation type="journal article" date="2014" name="Int. J. Syst. Evol. Microbiol.">
        <title>Complete genome sequence of Corynebacterium casei LMG S-19264T (=DSM 44701T), isolated from a smear-ripened cheese.</title>
        <authorList>
            <consortium name="US DOE Joint Genome Institute (JGI-PGF)"/>
            <person name="Walter F."/>
            <person name="Albersmeier A."/>
            <person name="Kalinowski J."/>
            <person name="Ruckert C."/>
        </authorList>
    </citation>
    <scope>NUCLEOTIDE SEQUENCE [LARGE SCALE GENOMIC DNA]</scope>
    <source>
        <strain evidence="1 2">JCM 4677</strain>
    </source>
</reference>
<dbReference type="EMBL" id="AP023440">
    <property type="protein sequence ID" value="BCL28192.1"/>
    <property type="molecule type" value="Genomic_DNA"/>
</dbReference>
<accession>A0A7G1NZS6</accession>
<proteinExistence type="predicted"/>
<protein>
    <submittedName>
        <fullName evidence="1">Uncharacterized protein</fullName>
    </submittedName>
</protein>
<dbReference type="RefSeq" id="WP_157871193.1">
    <property type="nucleotide sequence ID" value="NZ_AP023440.1"/>
</dbReference>
<name>A0A7G1NZS6_9ACTN</name>